<dbReference type="EMBL" id="JASCZI010244202">
    <property type="protein sequence ID" value="MED6213976.1"/>
    <property type="molecule type" value="Genomic_DNA"/>
</dbReference>
<reference evidence="2 3" key="1">
    <citation type="journal article" date="2023" name="Plants (Basel)">
        <title>Bridging the Gap: Combining Genomics and Transcriptomics Approaches to Understand Stylosanthes scabra, an Orphan Legume from the Brazilian Caatinga.</title>
        <authorList>
            <person name="Ferreira-Neto J.R.C."/>
            <person name="da Silva M.D."/>
            <person name="Binneck E."/>
            <person name="de Melo N.F."/>
            <person name="da Silva R.H."/>
            <person name="de Melo A.L.T.M."/>
            <person name="Pandolfi V."/>
            <person name="Bustamante F.O."/>
            <person name="Brasileiro-Vidal A.C."/>
            <person name="Benko-Iseppon A.M."/>
        </authorList>
    </citation>
    <scope>NUCLEOTIDE SEQUENCE [LARGE SCALE GENOMIC DNA]</scope>
    <source>
        <tissue evidence="2">Leaves</tissue>
    </source>
</reference>
<organism evidence="2 3">
    <name type="scientific">Stylosanthes scabra</name>
    <dbReference type="NCBI Taxonomy" id="79078"/>
    <lineage>
        <taxon>Eukaryota</taxon>
        <taxon>Viridiplantae</taxon>
        <taxon>Streptophyta</taxon>
        <taxon>Embryophyta</taxon>
        <taxon>Tracheophyta</taxon>
        <taxon>Spermatophyta</taxon>
        <taxon>Magnoliopsida</taxon>
        <taxon>eudicotyledons</taxon>
        <taxon>Gunneridae</taxon>
        <taxon>Pentapetalae</taxon>
        <taxon>rosids</taxon>
        <taxon>fabids</taxon>
        <taxon>Fabales</taxon>
        <taxon>Fabaceae</taxon>
        <taxon>Papilionoideae</taxon>
        <taxon>50 kb inversion clade</taxon>
        <taxon>dalbergioids sensu lato</taxon>
        <taxon>Dalbergieae</taxon>
        <taxon>Pterocarpus clade</taxon>
        <taxon>Stylosanthes</taxon>
    </lineage>
</organism>
<keyword evidence="3" id="KW-1185">Reference proteome</keyword>
<proteinExistence type="predicted"/>
<evidence type="ECO:0000256" key="1">
    <source>
        <dbReference type="SAM" id="MobiDB-lite"/>
    </source>
</evidence>
<evidence type="ECO:0000313" key="2">
    <source>
        <dbReference type="EMBL" id="MED6213976.1"/>
    </source>
</evidence>
<comment type="caution">
    <text evidence="2">The sequence shown here is derived from an EMBL/GenBank/DDBJ whole genome shotgun (WGS) entry which is preliminary data.</text>
</comment>
<protein>
    <submittedName>
        <fullName evidence="2">Uncharacterized protein</fullName>
    </submittedName>
</protein>
<name>A0ABU6YVI4_9FABA</name>
<accession>A0ABU6YVI4</accession>
<evidence type="ECO:0000313" key="3">
    <source>
        <dbReference type="Proteomes" id="UP001341840"/>
    </source>
</evidence>
<feature type="compositionally biased region" description="Low complexity" evidence="1">
    <location>
        <begin position="86"/>
        <end position="98"/>
    </location>
</feature>
<dbReference type="Proteomes" id="UP001341840">
    <property type="component" value="Unassembled WGS sequence"/>
</dbReference>
<gene>
    <name evidence="2" type="ORF">PIB30_098642</name>
</gene>
<sequence>MKSRHGKHYLDHCRAKPHSRVLRLGVDSNVLRLGVGSSQTCENWNFDSKAIKPSSSFVPKTHPLPRCFDAGGPLHWARRGGALLHSPIRPLSPTSTPSTTPPSSPPASSNRSSPPPSTFTATKVKPINITSSK</sequence>
<feature type="region of interest" description="Disordered" evidence="1">
    <location>
        <begin position="79"/>
        <end position="133"/>
    </location>
</feature>